<dbReference type="Pfam" id="PF19054">
    <property type="entry name" value="DUF5753"/>
    <property type="match status" value="1"/>
</dbReference>
<sequence>METGQPVRFNPVLIERLCQLYNATEKETQVVLELVKETKGAKGWWQAFAEDTIPKDFNLFVGLEDAANRITSYQTTFLPGLLHTEEYKRALIWTEFPNKPAEDAERMLQVGLKRQSRLTDERNPLTFHVFVDESVLRRTTGNTEIMTAQLRHLLEVGELPNVSIRVVPATVGAYRALLVGIFVLMEFPRHPTADLTVPPVVYVQGFLGDLYLESADEIQQYRQACAELDRLALDEAGSRTLIFKIAKEYDSER</sequence>
<feature type="domain" description="DUF5753" evidence="1">
    <location>
        <begin position="59"/>
        <end position="242"/>
    </location>
</feature>
<name>A0ABN6UDM0_9NOCA</name>
<protein>
    <recommendedName>
        <fullName evidence="1">DUF5753 domain-containing protein</fullName>
    </recommendedName>
</protein>
<dbReference type="InterPro" id="IPR043917">
    <property type="entry name" value="DUF5753"/>
</dbReference>
<proteinExistence type="predicted"/>
<dbReference type="EMBL" id="AP026978">
    <property type="protein sequence ID" value="BDU03158.1"/>
    <property type="molecule type" value="Genomic_DNA"/>
</dbReference>
<gene>
    <name evidence="2" type="ORF">IFM12276_61860</name>
</gene>
<accession>A0ABN6UDM0</accession>
<evidence type="ECO:0000313" key="2">
    <source>
        <dbReference type="EMBL" id="BDU03158.1"/>
    </source>
</evidence>
<dbReference type="Proteomes" id="UP001317870">
    <property type="component" value="Chromosome"/>
</dbReference>
<evidence type="ECO:0000313" key="3">
    <source>
        <dbReference type="Proteomes" id="UP001317870"/>
    </source>
</evidence>
<evidence type="ECO:0000259" key="1">
    <source>
        <dbReference type="Pfam" id="PF19054"/>
    </source>
</evidence>
<keyword evidence="3" id="KW-1185">Reference proteome</keyword>
<organism evidence="2 3">
    <name type="scientific">Nocardia sputorum</name>
    <dbReference type="NCBI Taxonomy" id="2984338"/>
    <lineage>
        <taxon>Bacteria</taxon>
        <taxon>Bacillati</taxon>
        <taxon>Actinomycetota</taxon>
        <taxon>Actinomycetes</taxon>
        <taxon>Mycobacteriales</taxon>
        <taxon>Nocardiaceae</taxon>
        <taxon>Nocardia</taxon>
    </lineage>
</organism>
<reference evidence="2 3" key="1">
    <citation type="submission" date="2022-11" db="EMBL/GenBank/DDBJ databases">
        <title>Genome Sequencing of Nocardia sp. ON39_IFM12276 and assembly.</title>
        <authorList>
            <person name="Shimojima M."/>
            <person name="Toyokawa M."/>
            <person name="Uesaka K."/>
        </authorList>
    </citation>
    <scope>NUCLEOTIDE SEQUENCE [LARGE SCALE GENOMIC DNA]</scope>
    <source>
        <strain evidence="2 3">IFM 12276</strain>
    </source>
</reference>